<evidence type="ECO:0000256" key="3">
    <source>
        <dbReference type="ARBA" id="ARBA00022989"/>
    </source>
</evidence>
<evidence type="ECO:0000256" key="4">
    <source>
        <dbReference type="ARBA" id="ARBA00023136"/>
    </source>
</evidence>
<evidence type="ECO:0000256" key="1">
    <source>
        <dbReference type="ARBA" id="ARBA00004370"/>
    </source>
</evidence>
<comment type="subcellular location">
    <subcellularLocation>
        <location evidence="1">Membrane</location>
    </subcellularLocation>
</comment>
<dbReference type="EMBL" id="MN739563">
    <property type="protein sequence ID" value="QHT13146.1"/>
    <property type="molecule type" value="Genomic_DNA"/>
</dbReference>
<dbReference type="GO" id="GO:0005506">
    <property type="term" value="F:iron ion binding"/>
    <property type="evidence" value="ECO:0007669"/>
    <property type="project" value="InterPro"/>
</dbReference>
<evidence type="ECO:0000256" key="5">
    <source>
        <dbReference type="SAM" id="Phobius"/>
    </source>
</evidence>
<dbReference type="GO" id="GO:0016020">
    <property type="term" value="C:membrane"/>
    <property type="evidence" value="ECO:0007669"/>
    <property type="project" value="UniProtKB-SubCell"/>
</dbReference>
<feature type="transmembrane region" description="Helical" evidence="5">
    <location>
        <begin position="171"/>
        <end position="194"/>
    </location>
</feature>
<dbReference type="InterPro" id="IPR006694">
    <property type="entry name" value="Fatty_acid_hydroxylase"/>
</dbReference>
<feature type="transmembrane region" description="Helical" evidence="5">
    <location>
        <begin position="107"/>
        <end position="127"/>
    </location>
</feature>
<keyword evidence="3 5" id="KW-1133">Transmembrane helix</keyword>
<proteinExistence type="predicted"/>
<evidence type="ECO:0000313" key="7">
    <source>
        <dbReference type="EMBL" id="QHT13146.1"/>
    </source>
</evidence>
<evidence type="ECO:0000259" key="6">
    <source>
        <dbReference type="Pfam" id="PF04116"/>
    </source>
</evidence>
<organism evidence="7">
    <name type="scientific">viral metagenome</name>
    <dbReference type="NCBI Taxonomy" id="1070528"/>
    <lineage>
        <taxon>unclassified sequences</taxon>
        <taxon>metagenomes</taxon>
        <taxon>organismal metagenomes</taxon>
    </lineage>
</organism>
<feature type="domain" description="Fatty acid hydroxylase" evidence="6">
    <location>
        <begin position="116"/>
        <end position="256"/>
    </location>
</feature>
<keyword evidence="2 5" id="KW-0812">Transmembrane</keyword>
<dbReference type="InterPro" id="IPR050307">
    <property type="entry name" value="Sterol_Desaturase_Related"/>
</dbReference>
<name>A0A6C0D7X2_9ZZZZ</name>
<protein>
    <recommendedName>
        <fullName evidence="6">Fatty acid hydroxylase domain-containing protein</fullName>
    </recommendedName>
</protein>
<accession>A0A6C0D7X2</accession>
<sequence length="258" mass="31003">MFISYKSIKNFILVNSTLLSISFFEYYLSKSFLLTFISVMFKNYTMINIIDYQLKDKPYINDKYIEPKEKYYGEFSSYVVMSAIIEATSLKIIRYNTTKEDNIITDLVTFIPISFLFEIIFDFFHYITHSYLHTNKYLYKIIHKKHHKHFNLKSILTFYHHPLDIIITNTIPLFITIYLMPNISYFQLLIIMTYKTFIEISGHSGKKVNPGSFPQFIWLPKLFNMQLFTRNHNLHHTNVNCNYAKRFNLWDRLFGTNK</sequence>
<dbReference type="PANTHER" id="PTHR11863">
    <property type="entry name" value="STEROL DESATURASE"/>
    <property type="match status" value="1"/>
</dbReference>
<dbReference type="GO" id="GO:0016491">
    <property type="term" value="F:oxidoreductase activity"/>
    <property type="evidence" value="ECO:0007669"/>
    <property type="project" value="InterPro"/>
</dbReference>
<keyword evidence="4 5" id="KW-0472">Membrane</keyword>
<dbReference type="AlphaFoldDB" id="A0A6C0D7X2"/>
<dbReference type="Pfam" id="PF04116">
    <property type="entry name" value="FA_hydroxylase"/>
    <property type="match status" value="1"/>
</dbReference>
<reference evidence="7" key="1">
    <citation type="journal article" date="2020" name="Nature">
        <title>Giant virus diversity and host interactions through global metagenomics.</title>
        <authorList>
            <person name="Schulz F."/>
            <person name="Roux S."/>
            <person name="Paez-Espino D."/>
            <person name="Jungbluth S."/>
            <person name="Walsh D.A."/>
            <person name="Denef V.J."/>
            <person name="McMahon K.D."/>
            <person name="Konstantinidis K.T."/>
            <person name="Eloe-Fadrosh E.A."/>
            <person name="Kyrpides N.C."/>
            <person name="Woyke T."/>
        </authorList>
    </citation>
    <scope>NUCLEOTIDE SEQUENCE</scope>
    <source>
        <strain evidence="7">GVMAG-M-3300023174-131</strain>
    </source>
</reference>
<evidence type="ECO:0000256" key="2">
    <source>
        <dbReference type="ARBA" id="ARBA00022692"/>
    </source>
</evidence>
<dbReference type="GO" id="GO:0008610">
    <property type="term" value="P:lipid biosynthetic process"/>
    <property type="evidence" value="ECO:0007669"/>
    <property type="project" value="InterPro"/>
</dbReference>